<organism evidence="2 3">
    <name type="scientific">Dokdonia ponticola</name>
    <dbReference type="NCBI Taxonomy" id="2041041"/>
    <lineage>
        <taxon>Bacteria</taxon>
        <taxon>Pseudomonadati</taxon>
        <taxon>Bacteroidota</taxon>
        <taxon>Flavobacteriia</taxon>
        <taxon>Flavobacteriales</taxon>
        <taxon>Flavobacteriaceae</taxon>
        <taxon>Dokdonia</taxon>
    </lineage>
</organism>
<evidence type="ECO:0000313" key="3">
    <source>
        <dbReference type="Proteomes" id="UP001596043"/>
    </source>
</evidence>
<dbReference type="NCBIfam" id="NF038123">
    <property type="entry name" value="NF038123_dom"/>
    <property type="match status" value="1"/>
</dbReference>
<dbReference type="RefSeq" id="WP_379979241.1">
    <property type="nucleotide sequence ID" value="NZ_JBHSFV010000007.1"/>
</dbReference>
<dbReference type="InterPro" id="IPR009465">
    <property type="entry name" value="Spondin_N"/>
</dbReference>
<accession>A0ABV9HYT8</accession>
<name>A0ABV9HYT8_9FLAO</name>
<dbReference type="EMBL" id="JBHSFV010000007">
    <property type="protein sequence ID" value="MFC4634713.1"/>
    <property type="molecule type" value="Genomic_DNA"/>
</dbReference>
<dbReference type="PROSITE" id="PS51257">
    <property type="entry name" value="PROKAR_LIPOPROTEIN"/>
    <property type="match status" value="1"/>
</dbReference>
<reference evidence="3" key="1">
    <citation type="journal article" date="2019" name="Int. J. Syst. Evol. Microbiol.">
        <title>The Global Catalogue of Microorganisms (GCM) 10K type strain sequencing project: providing services to taxonomists for standard genome sequencing and annotation.</title>
        <authorList>
            <consortium name="The Broad Institute Genomics Platform"/>
            <consortium name="The Broad Institute Genome Sequencing Center for Infectious Disease"/>
            <person name="Wu L."/>
            <person name="Ma J."/>
        </authorList>
    </citation>
    <scope>NUCLEOTIDE SEQUENCE [LARGE SCALE GENOMIC DNA]</scope>
    <source>
        <strain evidence="3">YJ-61-S</strain>
    </source>
</reference>
<dbReference type="PROSITE" id="PS51020">
    <property type="entry name" value="SPONDIN"/>
    <property type="match status" value="1"/>
</dbReference>
<comment type="caution">
    <text evidence="2">The sequence shown here is derived from an EMBL/GenBank/DDBJ whole genome shotgun (WGS) entry which is preliminary data.</text>
</comment>
<dbReference type="Pfam" id="PF06468">
    <property type="entry name" value="Spond_N"/>
    <property type="match status" value="1"/>
</dbReference>
<dbReference type="Gene3D" id="2.60.40.2130">
    <property type="entry name" value="F-spondin domain"/>
    <property type="match status" value="1"/>
</dbReference>
<evidence type="ECO:0000259" key="1">
    <source>
        <dbReference type="PROSITE" id="PS51020"/>
    </source>
</evidence>
<proteinExistence type="predicted"/>
<keyword evidence="3" id="KW-1185">Reference proteome</keyword>
<sequence>MNKLFKWSCLVVLSFFISCGGDDDGGPDPDPTGPGLPEASASYNLDFTTNFTEENNPQDFPANASFGTIVAITHAPEVSVFALGQAASEGMALYAESGDVEGLSSFISTSLGEDGDGLFSIVTSGVSGPQATTNTSVNVNLTRTRITFLARLNPSPDWFLGVSSFNVVDGETLIDMESIELRPIDAGVVLGNTYEANDGEENASISLYDGAPFGNGNPLTEPLATLTIERVD</sequence>
<evidence type="ECO:0000313" key="2">
    <source>
        <dbReference type="EMBL" id="MFC4634713.1"/>
    </source>
</evidence>
<feature type="domain" description="Spondin" evidence="1">
    <location>
        <begin position="31"/>
        <end position="218"/>
    </location>
</feature>
<gene>
    <name evidence="2" type="ORF">ACFO3O_12390</name>
</gene>
<protein>
    <submittedName>
        <fullName evidence="2">Spondin domain-containing protein</fullName>
    </submittedName>
</protein>
<dbReference type="InterPro" id="IPR038678">
    <property type="entry name" value="Spondin_N_sf"/>
</dbReference>
<dbReference type="Proteomes" id="UP001596043">
    <property type="component" value="Unassembled WGS sequence"/>
</dbReference>